<dbReference type="Gene3D" id="1.10.10.1320">
    <property type="entry name" value="Anti-sigma factor, zinc-finger domain"/>
    <property type="match status" value="1"/>
</dbReference>
<evidence type="ECO:0000256" key="4">
    <source>
        <dbReference type="ARBA" id="ARBA00022692"/>
    </source>
</evidence>
<dbReference type="PANTHER" id="PTHR37461">
    <property type="entry name" value="ANTI-SIGMA-K FACTOR RSKA"/>
    <property type="match status" value="1"/>
</dbReference>
<dbReference type="EMBL" id="VINQ01000004">
    <property type="protein sequence ID" value="KAA0916777.1"/>
    <property type="molecule type" value="Genomic_DNA"/>
</dbReference>
<evidence type="ECO:0000256" key="3">
    <source>
        <dbReference type="ARBA" id="ARBA00022475"/>
    </source>
</evidence>
<reference evidence="11 12" key="1">
    <citation type="submission" date="2019-07" db="EMBL/GenBank/DDBJ databases">
        <title>Aquicoccus porphyridii gen. nov., sp. nov., isolated from a small marine red alga, Porphyridium marinum.</title>
        <authorList>
            <person name="Liu L."/>
        </authorList>
    </citation>
    <scope>NUCLEOTIDE SEQUENCE [LARGE SCALE GENOMIC DNA]</scope>
    <source>
        <strain evidence="11 12">L1 8-17</strain>
    </source>
</reference>
<sequence>MSEGRPDREDDRIRAAEYALGLLDEAEARAFEARLRDDPDLRAEYAAWAEHFAGLADGADVPPPAHVWQELESGLFGSTQAGPGRSRWRYWRGWGLGAALAAMLAVLLLYLGPFGTPTVPQADLVAYIEAESGDLRVLAGYDEATGQLEVSRVGGAPEPGRSFELWLIAGDAAPVSLGVLPERERGVLSVPDALGPQMAGATLAISDEPAGGSPTGQPTGAVLAAGQVITGS</sequence>
<evidence type="ECO:0000313" key="12">
    <source>
        <dbReference type="Proteomes" id="UP000325291"/>
    </source>
</evidence>
<keyword evidence="3" id="KW-1003">Cell membrane</keyword>
<keyword evidence="4 9" id="KW-0812">Transmembrane</keyword>
<evidence type="ECO:0000256" key="7">
    <source>
        <dbReference type="ARBA" id="ARBA00029829"/>
    </source>
</evidence>
<gene>
    <name evidence="11" type="ORF">FLO80_08125</name>
</gene>
<dbReference type="AlphaFoldDB" id="A0A5A9ZHW6"/>
<dbReference type="Pfam" id="PF10099">
    <property type="entry name" value="RskA_C"/>
    <property type="match status" value="1"/>
</dbReference>
<evidence type="ECO:0000256" key="5">
    <source>
        <dbReference type="ARBA" id="ARBA00022989"/>
    </source>
</evidence>
<evidence type="ECO:0000259" key="10">
    <source>
        <dbReference type="Pfam" id="PF10099"/>
    </source>
</evidence>
<evidence type="ECO:0000313" key="11">
    <source>
        <dbReference type="EMBL" id="KAA0916777.1"/>
    </source>
</evidence>
<feature type="transmembrane region" description="Helical" evidence="9">
    <location>
        <begin position="93"/>
        <end position="112"/>
    </location>
</feature>
<accession>A0A5A9ZHW6</accession>
<proteinExistence type="predicted"/>
<organism evidence="11 12">
    <name type="scientific">Aquicoccus porphyridii</name>
    <dbReference type="NCBI Taxonomy" id="1852029"/>
    <lineage>
        <taxon>Bacteria</taxon>
        <taxon>Pseudomonadati</taxon>
        <taxon>Pseudomonadota</taxon>
        <taxon>Alphaproteobacteria</taxon>
        <taxon>Rhodobacterales</taxon>
        <taxon>Paracoccaceae</taxon>
        <taxon>Aquicoccus</taxon>
    </lineage>
</organism>
<evidence type="ECO:0000256" key="6">
    <source>
        <dbReference type="ARBA" id="ARBA00023136"/>
    </source>
</evidence>
<dbReference type="Proteomes" id="UP000325291">
    <property type="component" value="Unassembled WGS sequence"/>
</dbReference>
<keyword evidence="6 9" id="KW-0472">Membrane</keyword>
<comment type="subcellular location">
    <subcellularLocation>
        <location evidence="2">Cell membrane</location>
    </subcellularLocation>
    <subcellularLocation>
        <location evidence="1">Membrane</location>
        <topology evidence="1">Single-pass membrane protein</topology>
    </subcellularLocation>
</comment>
<dbReference type="PANTHER" id="PTHR37461:SF1">
    <property type="entry name" value="ANTI-SIGMA-K FACTOR RSKA"/>
    <property type="match status" value="1"/>
</dbReference>
<dbReference type="GO" id="GO:0005886">
    <property type="term" value="C:plasma membrane"/>
    <property type="evidence" value="ECO:0007669"/>
    <property type="project" value="UniProtKB-SubCell"/>
</dbReference>
<dbReference type="GO" id="GO:0006417">
    <property type="term" value="P:regulation of translation"/>
    <property type="evidence" value="ECO:0007669"/>
    <property type="project" value="TreeGrafter"/>
</dbReference>
<keyword evidence="12" id="KW-1185">Reference proteome</keyword>
<dbReference type="InterPro" id="IPR051474">
    <property type="entry name" value="Anti-sigma-K/W_factor"/>
</dbReference>
<keyword evidence="5 9" id="KW-1133">Transmembrane helix</keyword>
<evidence type="ECO:0000256" key="8">
    <source>
        <dbReference type="ARBA" id="ARBA00030803"/>
    </source>
</evidence>
<evidence type="ECO:0000256" key="9">
    <source>
        <dbReference type="SAM" id="Phobius"/>
    </source>
</evidence>
<feature type="domain" description="Anti-sigma K factor RskA C-terminal" evidence="10">
    <location>
        <begin position="100"/>
        <end position="222"/>
    </location>
</feature>
<comment type="caution">
    <text evidence="11">The sequence shown here is derived from an EMBL/GenBank/DDBJ whole genome shotgun (WGS) entry which is preliminary data.</text>
</comment>
<evidence type="ECO:0000256" key="1">
    <source>
        <dbReference type="ARBA" id="ARBA00004167"/>
    </source>
</evidence>
<dbReference type="InterPro" id="IPR018764">
    <property type="entry name" value="RskA_C"/>
</dbReference>
<dbReference type="GO" id="GO:0016989">
    <property type="term" value="F:sigma factor antagonist activity"/>
    <property type="evidence" value="ECO:0007669"/>
    <property type="project" value="TreeGrafter"/>
</dbReference>
<evidence type="ECO:0000256" key="2">
    <source>
        <dbReference type="ARBA" id="ARBA00004236"/>
    </source>
</evidence>
<name>A0A5A9ZHW6_9RHOB</name>
<dbReference type="InterPro" id="IPR041916">
    <property type="entry name" value="Anti_sigma_zinc_sf"/>
</dbReference>
<dbReference type="RefSeq" id="WP_111365493.1">
    <property type="nucleotide sequence ID" value="NZ_VINQ01000004.1"/>
</dbReference>
<protein>
    <recommendedName>
        <fullName evidence="8">Regulator of SigK</fullName>
    </recommendedName>
    <alternativeName>
        <fullName evidence="7">Sigma-K anti-sigma factor RskA</fullName>
    </alternativeName>
</protein>